<name>A0A7T4QXT9_9GAMM</name>
<accession>A0A7T4QXT9</accession>
<keyword evidence="4" id="KW-1185">Reference proteome</keyword>
<gene>
    <name evidence="3" type="ORF">I6N98_09965</name>
</gene>
<organism evidence="3 4">
    <name type="scientific">Spongiibacter nanhainus</name>
    <dbReference type="NCBI Taxonomy" id="2794344"/>
    <lineage>
        <taxon>Bacteria</taxon>
        <taxon>Pseudomonadati</taxon>
        <taxon>Pseudomonadota</taxon>
        <taxon>Gammaproteobacteria</taxon>
        <taxon>Cellvibrionales</taxon>
        <taxon>Spongiibacteraceae</taxon>
        <taxon>Spongiibacter</taxon>
    </lineage>
</organism>
<dbReference type="InterPro" id="IPR052899">
    <property type="entry name" value="Class-I_DAHP_synthase"/>
</dbReference>
<reference evidence="3 4" key="1">
    <citation type="submission" date="2020-12" db="EMBL/GenBank/DDBJ databases">
        <authorList>
            <person name="Shan Y."/>
        </authorList>
    </citation>
    <scope>NUCLEOTIDE SEQUENCE [LARGE SCALE GENOMIC DNA]</scope>
    <source>
        <strain evidence="4">csc3.9</strain>
    </source>
</reference>
<dbReference type="Gene3D" id="3.30.70.1140">
    <property type="entry name" value="Phospho-2-dehydro-3-deoxyheptonate aldolase, domain 1"/>
    <property type="match status" value="1"/>
</dbReference>
<dbReference type="EMBL" id="CP066167">
    <property type="protein sequence ID" value="QQD16721.1"/>
    <property type="molecule type" value="Genomic_DNA"/>
</dbReference>
<sequence length="367" mass="41006">MLLILHPDTQPGDADYKTTLAHLEALPGITVREHRVQGEQQQLIEIYLLGDTLSLSSEDIEALPAVERVIRISEDYRILGRHKDQQRRTGFQYQGLTFDQHSLHVFAGLCAVDTPKHVEEMMRALKDQGLECTRMGAYKPRTNPYAFQGHGADCLPWVFELAGKYGIKVIAMEVTREAHVEEIDNALEKAGRPCGVILQIGTRNTQNFELLKAIGRQQTYPALLKRGFGITLNESLNAAEYLASEGNENVIFCLRGMKSDFGAPHRNLVDFAQVPTVRRLTRMPVCIDPSHSVGSRERAPDGVLELVHATAQGVASGANMILVDFHPNPKTALVDGPQAMLMSELEPFLKDVEIARDAYLRRCELWK</sequence>
<dbReference type="InterPro" id="IPR006218">
    <property type="entry name" value="DAHP1/KDSA"/>
</dbReference>
<protein>
    <submittedName>
        <fullName evidence="3">3-deoxy-7-phosphoheptulonate synthase</fullName>
    </submittedName>
</protein>
<dbReference type="AlphaFoldDB" id="A0A7T4QXT9"/>
<dbReference type="Proteomes" id="UP000596063">
    <property type="component" value="Chromosome"/>
</dbReference>
<dbReference type="Gene3D" id="3.20.20.70">
    <property type="entry name" value="Aldolase class I"/>
    <property type="match status" value="1"/>
</dbReference>
<dbReference type="PANTHER" id="PTHR43018:SF1">
    <property type="entry name" value="PROTEIN AROA(G)"/>
    <property type="match status" value="1"/>
</dbReference>
<dbReference type="PANTHER" id="PTHR43018">
    <property type="entry name" value="PHOSPHO-2-DEHYDRO-3-DEOXYHEPTONATE ALDOLASE"/>
    <property type="match status" value="1"/>
</dbReference>
<dbReference type="InterPro" id="IPR013785">
    <property type="entry name" value="Aldolase_TIM"/>
</dbReference>
<dbReference type="GO" id="GO:0016740">
    <property type="term" value="F:transferase activity"/>
    <property type="evidence" value="ECO:0007669"/>
    <property type="project" value="UniProtKB-KW"/>
</dbReference>
<evidence type="ECO:0000259" key="2">
    <source>
        <dbReference type="Pfam" id="PF00793"/>
    </source>
</evidence>
<feature type="domain" description="DAHP synthetase I/KDSA" evidence="2">
    <location>
        <begin position="100"/>
        <end position="350"/>
    </location>
</feature>
<dbReference type="Pfam" id="PF00793">
    <property type="entry name" value="DAHP_synth_1"/>
    <property type="match status" value="1"/>
</dbReference>
<dbReference type="SUPFAM" id="SSF51569">
    <property type="entry name" value="Aldolase"/>
    <property type="match status" value="1"/>
</dbReference>
<keyword evidence="1" id="KW-0808">Transferase</keyword>
<evidence type="ECO:0000256" key="1">
    <source>
        <dbReference type="ARBA" id="ARBA00022679"/>
    </source>
</evidence>
<evidence type="ECO:0000313" key="3">
    <source>
        <dbReference type="EMBL" id="QQD16721.1"/>
    </source>
</evidence>
<dbReference type="RefSeq" id="WP_198568223.1">
    <property type="nucleotide sequence ID" value="NZ_CP066167.1"/>
</dbReference>
<proteinExistence type="predicted"/>
<dbReference type="KEGG" id="snan:I6N98_09965"/>
<evidence type="ECO:0000313" key="4">
    <source>
        <dbReference type="Proteomes" id="UP000596063"/>
    </source>
</evidence>